<evidence type="ECO:0000256" key="3">
    <source>
        <dbReference type="ARBA" id="ARBA00022801"/>
    </source>
</evidence>
<dbReference type="PANTHER" id="PTHR10342">
    <property type="entry name" value="ARYLSULFATASE"/>
    <property type="match status" value="1"/>
</dbReference>
<evidence type="ECO:0000256" key="1">
    <source>
        <dbReference type="ARBA" id="ARBA00008779"/>
    </source>
</evidence>
<keyword evidence="3" id="KW-0378">Hydrolase</keyword>
<reference evidence="7" key="1">
    <citation type="submission" date="2021-01" db="EMBL/GenBank/DDBJ databases">
        <authorList>
            <person name="Corre E."/>
            <person name="Pelletier E."/>
            <person name="Niang G."/>
            <person name="Scheremetjew M."/>
            <person name="Finn R."/>
            <person name="Kale V."/>
            <person name="Holt S."/>
            <person name="Cochrane G."/>
            <person name="Meng A."/>
            <person name="Brown T."/>
            <person name="Cohen L."/>
        </authorList>
    </citation>
    <scope>NUCLEOTIDE SEQUENCE</scope>
    <source>
        <strain evidence="7">SoJaBio B1-5/56/2</strain>
    </source>
</reference>
<dbReference type="EMBL" id="HBKR01029292">
    <property type="protein sequence ID" value="CAE2323917.1"/>
    <property type="molecule type" value="Transcribed_RNA"/>
</dbReference>
<dbReference type="InterPro" id="IPR017850">
    <property type="entry name" value="Alkaline_phosphatase_core_sf"/>
</dbReference>
<dbReference type="SUPFAM" id="SSF53649">
    <property type="entry name" value="Alkaline phosphatase-like"/>
    <property type="match status" value="1"/>
</dbReference>
<evidence type="ECO:0000259" key="6">
    <source>
        <dbReference type="Pfam" id="PF00884"/>
    </source>
</evidence>
<evidence type="ECO:0000313" key="7">
    <source>
        <dbReference type="EMBL" id="CAE2323917.1"/>
    </source>
</evidence>
<dbReference type="InterPro" id="IPR000917">
    <property type="entry name" value="Sulfatase_N"/>
</dbReference>
<evidence type="ECO:0000256" key="5">
    <source>
        <dbReference type="ARBA" id="ARBA00023180"/>
    </source>
</evidence>
<dbReference type="PANTHER" id="PTHR10342:SF274">
    <property type="entry name" value="ARYLSULFATASE B"/>
    <property type="match status" value="1"/>
</dbReference>
<dbReference type="CDD" id="cd16029">
    <property type="entry name" value="4-S"/>
    <property type="match status" value="1"/>
</dbReference>
<dbReference type="AlphaFoldDB" id="A0A7S4P4W5"/>
<dbReference type="GO" id="GO:0046872">
    <property type="term" value="F:metal ion binding"/>
    <property type="evidence" value="ECO:0007669"/>
    <property type="project" value="UniProtKB-KW"/>
</dbReference>
<dbReference type="Gene3D" id="3.30.1120.10">
    <property type="match status" value="1"/>
</dbReference>
<sequence length="601" mass="67553">MLLFLLLLLLLFWLLLRRLQLTMKITSLLLLVVAVVAVVVSENPKAGSRPNIVFIMGDDLGYNDVGFKHFDSLWENRGDIADEFCELSKEEVKAKLEEFFSSGRKNLKPDIQTPNLDALRASGVHMEQHYGMQLCTPSRAALMTGRYPMRFGMQSFVITPGQKYGLPLKERTLPEAMKEAGYSTKMVGKWHLGHADPKFWPINRGFDNHYGLVIGNVDYFTHERGGQLDWQRDGVFFKEEGHVEELLNAEAERVIMEHDTEGDKPLFLYFAHLAAHSPYQGDPSHWKNYEDSCADDPVRGNYSALIEHMDEGIGRVVAALKAKGMYENTLIVFSSDNGGVETYDKVMASARGVNLPTPANNSPWRGSKASLYEGGVKTVAVAAWPGVIEAGSTSTDIVHMVDWFPTFVNLAGGTPNNEDHPWDGADVIPTLQGKEPSPHSETLLINSEMHRGAVRMGDWKLVKKAILPTETEVFNLRYDPGEKTNLHGMFPAIDKKLDDELNRYAREMKMSLYLKSYMPHVQKDTKRAAGLKTVEEVEEDMKKMNMVKDPLDFSTVEDGGAEGEVAEGLPLAQEIGSLEHEKKKGLFHWLPWKKRGKKDEL</sequence>
<proteinExistence type="inferred from homology"/>
<comment type="similarity">
    <text evidence="1">Belongs to the sulfatase family.</text>
</comment>
<gene>
    <name evidence="7" type="ORF">NAES01612_LOCUS19159</name>
</gene>
<dbReference type="InterPro" id="IPR024607">
    <property type="entry name" value="Sulfatase_CS"/>
</dbReference>
<keyword evidence="4" id="KW-0106">Calcium</keyword>
<evidence type="ECO:0000256" key="4">
    <source>
        <dbReference type="ARBA" id="ARBA00022837"/>
    </source>
</evidence>
<feature type="domain" description="Sulfatase N-terminal" evidence="6">
    <location>
        <begin position="50"/>
        <end position="412"/>
    </location>
</feature>
<dbReference type="Pfam" id="PF00884">
    <property type="entry name" value="Sulfatase"/>
    <property type="match status" value="1"/>
</dbReference>
<keyword evidence="2" id="KW-0479">Metal-binding</keyword>
<keyword evidence="5" id="KW-0325">Glycoprotein</keyword>
<dbReference type="GO" id="GO:0008484">
    <property type="term" value="F:sulfuric ester hydrolase activity"/>
    <property type="evidence" value="ECO:0007669"/>
    <property type="project" value="InterPro"/>
</dbReference>
<dbReference type="InterPro" id="IPR047115">
    <property type="entry name" value="ARSB"/>
</dbReference>
<organism evidence="7">
    <name type="scientific">Paramoeba aestuarina</name>
    <dbReference type="NCBI Taxonomy" id="180227"/>
    <lineage>
        <taxon>Eukaryota</taxon>
        <taxon>Amoebozoa</taxon>
        <taxon>Discosea</taxon>
        <taxon>Flabellinia</taxon>
        <taxon>Dactylopodida</taxon>
        <taxon>Paramoebidae</taxon>
        <taxon>Paramoeba</taxon>
    </lineage>
</organism>
<dbReference type="Gene3D" id="3.40.720.10">
    <property type="entry name" value="Alkaline Phosphatase, subunit A"/>
    <property type="match status" value="1"/>
</dbReference>
<protein>
    <recommendedName>
        <fullName evidence="6">Sulfatase N-terminal domain-containing protein</fullName>
    </recommendedName>
</protein>
<name>A0A7S4P4W5_9EUKA</name>
<accession>A0A7S4P4W5</accession>
<evidence type="ECO:0000256" key="2">
    <source>
        <dbReference type="ARBA" id="ARBA00022723"/>
    </source>
</evidence>
<dbReference type="PROSITE" id="PS00149">
    <property type="entry name" value="SULFATASE_2"/>
    <property type="match status" value="1"/>
</dbReference>